<evidence type="ECO:0000313" key="3">
    <source>
        <dbReference type="Proteomes" id="UP000620064"/>
    </source>
</evidence>
<keyword evidence="3" id="KW-1185">Reference proteome</keyword>
<dbReference type="Proteomes" id="UP000620064">
    <property type="component" value="Unassembled WGS sequence"/>
</dbReference>
<sequence>MLVYVLILIFFSAFFTYYMFQKNKILREEKKERDKEKFKRSLETLLKLEKKKNDTN</sequence>
<feature type="transmembrane region" description="Helical" evidence="1">
    <location>
        <begin position="6"/>
        <end position="21"/>
    </location>
</feature>
<organism evidence="2 3">
    <name type="scientific">Cloacibacterium rupense</name>
    <dbReference type="NCBI Taxonomy" id="517423"/>
    <lineage>
        <taxon>Bacteria</taxon>
        <taxon>Pseudomonadati</taxon>
        <taxon>Bacteroidota</taxon>
        <taxon>Flavobacteriia</taxon>
        <taxon>Flavobacteriales</taxon>
        <taxon>Weeksellaceae</taxon>
    </lineage>
</organism>
<gene>
    <name evidence="2" type="ORF">GCM10010992_22650</name>
</gene>
<evidence type="ECO:0000313" key="2">
    <source>
        <dbReference type="EMBL" id="GGP05664.1"/>
    </source>
</evidence>
<comment type="caution">
    <text evidence="2">The sequence shown here is derived from an EMBL/GenBank/DDBJ whole genome shotgun (WGS) entry which is preliminary data.</text>
</comment>
<proteinExistence type="predicted"/>
<accession>A0ABQ2NKI0</accession>
<dbReference type="EMBL" id="BMLV01000005">
    <property type="protein sequence ID" value="GGP05664.1"/>
    <property type="molecule type" value="Genomic_DNA"/>
</dbReference>
<keyword evidence="1" id="KW-0812">Transmembrane</keyword>
<name>A0ABQ2NKI0_9FLAO</name>
<reference evidence="3" key="1">
    <citation type="journal article" date="2019" name="Int. J. Syst. Evol. Microbiol.">
        <title>The Global Catalogue of Microorganisms (GCM) 10K type strain sequencing project: providing services to taxonomists for standard genome sequencing and annotation.</title>
        <authorList>
            <consortium name="The Broad Institute Genomics Platform"/>
            <consortium name="The Broad Institute Genome Sequencing Center for Infectious Disease"/>
            <person name="Wu L."/>
            <person name="Ma J."/>
        </authorList>
    </citation>
    <scope>NUCLEOTIDE SEQUENCE [LARGE SCALE GENOMIC DNA]</scope>
    <source>
        <strain evidence="3">CGMCC 1.7656</strain>
    </source>
</reference>
<keyword evidence="1" id="KW-0472">Membrane</keyword>
<keyword evidence="1" id="KW-1133">Transmembrane helix</keyword>
<protein>
    <submittedName>
        <fullName evidence="2">Uncharacterized protein</fullName>
    </submittedName>
</protein>
<evidence type="ECO:0000256" key="1">
    <source>
        <dbReference type="SAM" id="Phobius"/>
    </source>
</evidence>